<dbReference type="Pfam" id="PF05685">
    <property type="entry name" value="Uma2"/>
    <property type="match status" value="1"/>
</dbReference>
<organism evidence="2 3">
    <name type="scientific">Thermus thermamylovorans</name>
    <dbReference type="NCBI Taxonomy" id="2509362"/>
    <lineage>
        <taxon>Bacteria</taxon>
        <taxon>Thermotogati</taxon>
        <taxon>Deinococcota</taxon>
        <taxon>Deinococci</taxon>
        <taxon>Thermales</taxon>
        <taxon>Thermaceae</taxon>
        <taxon>Thermus</taxon>
    </lineage>
</organism>
<evidence type="ECO:0000313" key="2">
    <source>
        <dbReference type="EMBL" id="TBH20779.1"/>
    </source>
</evidence>
<keyword evidence="3" id="KW-1185">Reference proteome</keyword>
<keyword evidence="2" id="KW-0255">Endonuclease</keyword>
<dbReference type="EMBL" id="SIJL01000005">
    <property type="protein sequence ID" value="TBH20779.1"/>
    <property type="molecule type" value="Genomic_DNA"/>
</dbReference>
<keyword evidence="2" id="KW-0540">Nuclease</keyword>
<feature type="domain" description="Putative restriction endonuclease" evidence="1">
    <location>
        <begin position="24"/>
        <end position="183"/>
    </location>
</feature>
<dbReference type="InterPro" id="IPR011335">
    <property type="entry name" value="Restrct_endonuc-II-like"/>
</dbReference>
<gene>
    <name evidence="2" type="ORF">ETP66_05010</name>
</gene>
<evidence type="ECO:0000313" key="3">
    <source>
        <dbReference type="Proteomes" id="UP000292858"/>
    </source>
</evidence>
<evidence type="ECO:0000259" key="1">
    <source>
        <dbReference type="Pfam" id="PF05685"/>
    </source>
</evidence>
<comment type="caution">
    <text evidence="2">The sequence shown here is derived from an EMBL/GenBank/DDBJ whole genome shotgun (WGS) entry which is preliminary data.</text>
</comment>
<dbReference type="InterPro" id="IPR008538">
    <property type="entry name" value="Uma2"/>
</dbReference>
<dbReference type="InterPro" id="IPR012296">
    <property type="entry name" value="Nuclease_put_TT1808"/>
</dbReference>
<protein>
    <submittedName>
        <fullName evidence="2">Uma2 family endonuclease</fullName>
    </submittedName>
</protein>
<dbReference type="PANTHER" id="PTHR35400">
    <property type="entry name" value="SLR1083 PROTEIN"/>
    <property type="match status" value="1"/>
</dbReference>
<dbReference type="GO" id="GO:0004519">
    <property type="term" value="F:endonuclease activity"/>
    <property type="evidence" value="ECO:0007669"/>
    <property type="project" value="UniProtKB-KW"/>
</dbReference>
<accession>A0A4Q9B4B3</accession>
<dbReference type="PANTHER" id="PTHR35400:SF3">
    <property type="entry name" value="SLL1072 PROTEIN"/>
    <property type="match status" value="1"/>
</dbReference>
<proteinExistence type="predicted"/>
<name>A0A4Q9B4B3_9DEIN</name>
<dbReference type="Gene3D" id="3.90.1570.10">
    <property type="entry name" value="tt1808, chain A"/>
    <property type="match status" value="1"/>
</dbReference>
<dbReference type="OrthoDB" id="31427at2"/>
<keyword evidence="2" id="KW-0378">Hydrolase</keyword>
<sequence length="186" mass="21107">MKRTGFMGPCYAKAMARRYRFGIEEFERLFRGIAGVELLEGEVYQMSPIGPRHAEVVARLVTRFAQALGDQARVWPQNPVRLPPGSEPQPDIALLKPKDYWEALPSAEDVLLLVEVAESSLDYDRNTKLPLYARSAIPEVWVLDLSENRLHVFRAPKEGVYTEHRVLLPGEEAEPLLFPGVRVAWP</sequence>
<reference evidence="2 3" key="1">
    <citation type="submission" date="2019-02" db="EMBL/GenBank/DDBJ databases">
        <title>Thermus sp. a novel from hot spring.</title>
        <authorList>
            <person name="Zhao Z."/>
        </authorList>
    </citation>
    <scope>NUCLEOTIDE SEQUENCE [LARGE SCALE GENOMIC DNA]</scope>
    <source>
        <strain evidence="2 3">CFH 72773T</strain>
    </source>
</reference>
<dbReference type="AlphaFoldDB" id="A0A4Q9B4B3"/>
<dbReference type="CDD" id="cd06260">
    <property type="entry name" value="DUF820-like"/>
    <property type="match status" value="1"/>
</dbReference>
<dbReference type="Proteomes" id="UP000292858">
    <property type="component" value="Unassembled WGS sequence"/>
</dbReference>
<dbReference type="SUPFAM" id="SSF52980">
    <property type="entry name" value="Restriction endonuclease-like"/>
    <property type="match status" value="1"/>
</dbReference>